<feature type="transmembrane region" description="Helical" evidence="1">
    <location>
        <begin position="137"/>
        <end position="156"/>
    </location>
</feature>
<dbReference type="STRING" id="62928.azo0261"/>
<sequence length="217" mass="23317">MTTPLRFGRAALAAVAFAAYLLLAHHTTASGQHPTLGALLAVVPYMAAALAMAARARHRGFALALWALGAALLWRQWPVVEARFEWVYLIQHVGTFGLLAIGFGRSLGGEPMITRFARLVHGAELALPLVRYTRGATAAWALFFAAMTTASLLLFFGGPLPLWSLLVNILTPLLVALMFAAEFLVRRLLLPPGLRTGLVESVRACMHAGRRASPPAA</sequence>
<dbReference type="RefSeq" id="WP_011763996.1">
    <property type="nucleotide sequence ID" value="NC_008702.1"/>
</dbReference>
<feature type="transmembrane region" description="Helical" evidence="1">
    <location>
        <begin position="34"/>
        <end position="53"/>
    </location>
</feature>
<proteinExistence type="predicted"/>
<name>A1K223_AZOSB</name>
<organism evidence="2 3">
    <name type="scientific">Azoarcus sp. (strain BH72)</name>
    <dbReference type="NCBI Taxonomy" id="418699"/>
    <lineage>
        <taxon>Bacteria</taxon>
        <taxon>Pseudomonadati</taxon>
        <taxon>Pseudomonadota</taxon>
        <taxon>Betaproteobacteria</taxon>
        <taxon>Rhodocyclales</taxon>
        <taxon>Zoogloeaceae</taxon>
        <taxon>Azoarcus</taxon>
    </lineage>
</organism>
<dbReference type="AlphaFoldDB" id="A1K223"/>
<dbReference type="EMBL" id="AM406670">
    <property type="protein sequence ID" value="CAL92878.1"/>
    <property type="molecule type" value="Genomic_DNA"/>
</dbReference>
<gene>
    <name evidence="2" type="ordered locus">azo0261</name>
</gene>
<protein>
    <submittedName>
        <fullName evidence="2">Conserved hypothetical membrane protein</fullName>
    </submittedName>
</protein>
<keyword evidence="1" id="KW-0812">Transmembrane</keyword>
<feature type="transmembrane region" description="Helical" evidence="1">
    <location>
        <begin position="60"/>
        <end position="77"/>
    </location>
</feature>
<reference evidence="2 3" key="1">
    <citation type="journal article" date="2006" name="Nat. Biotechnol.">
        <title>Complete genome of the mutualistic, N2-fixing grass endophyte Azoarcus sp. strain BH72.</title>
        <authorList>
            <person name="Krause A."/>
            <person name="Ramakumar A."/>
            <person name="Bartels D."/>
            <person name="Battistoni F."/>
            <person name="Bekel T."/>
            <person name="Boch J."/>
            <person name="Boehm M."/>
            <person name="Friedrich F."/>
            <person name="Hurek T."/>
            <person name="Krause L."/>
            <person name="Linke B."/>
            <person name="McHardy A.C."/>
            <person name="Sarkar A."/>
            <person name="Schneiker S."/>
            <person name="Syed A.A."/>
            <person name="Thauer R."/>
            <person name="Vorhoelter F.-J."/>
            <person name="Weidner S."/>
            <person name="Puehler A."/>
            <person name="Reinhold-Hurek B."/>
            <person name="Kaiser O."/>
            <person name="Goesmann A."/>
        </authorList>
    </citation>
    <scope>NUCLEOTIDE SEQUENCE [LARGE SCALE GENOMIC DNA]</scope>
    <source>
        <strain evidence="2 3">BH72</strain>
    </source>
</reference>
<feature type="transmembrane region" description="Helical" evidence="1">
    <location>
        <begin position="89"/>
        <end position="108"/>
    </location>
</feature>
<dbReference type="eggNOG" id="COG4648">
    <property type="taxonomic scope" value="Bacteria"/>
</dbReference>
<evidence type="ECO:0000313" key="3">
    <source>
        <dbReference type="Proteomes" id="UP000002588"/>
    </source>
</evidence>
<keyword evidence="1" id="KW-1133">Transmembrane helix</keyword>
<feature type="transmembrane region" description="Helical" evidence="1">
    <location>
        <begin position="162"/>
        <end position="185"/>
    </location>
</feature>
<evidence type="ECO:0000256" key="1">
    <source>
        <dbReference type="SAM" id="Phobius"/>
    </source>
</evidence>
<keyword evidence="1" id="KW-0472">Membrane</keyword>
<dbReference type="KEGG" id="azo:azo0261"/>
<dbReference type="Proteomes" id="UP000002588">
    <property type="component" value="Chromosome"/>
</dbReference>
<keyword evidence="3" id="KW-1185">Reference proteome</keyword>
<dbReference type="HOGENOM" id="CLU_084697_0_0_4"/>
<accession>A1K223</accession>
<evidence type="ECO:0000313" key="2">
    <source>
        <dbReference type="EMBL" id="CAL92878.1"/>
    </source>
</evidence>